<evidence type="ECO:0000313" key="9">
    <source>
        <dbReference type="Proteomes" id="UP000494165"/>
    </source>
</evidence>
<dbReference type="PROSITE" id="PS50041">
    <property type="entry name" value="C_TYPE_LECTIN_2"/>
    <property type="match status" value="1"/>
</dbReference>
<comment type="subcellular location">
    <subcellularLocation>
        <location evidence="1">Secreted</location>
    </subcellularLocation>
</comment>
<evidence type="ECO:0000259" key="7">
    <source>
        <dbReference type="PROSITE" id="PS50041"/>
    </source>
</evidence>
<dbReference type="PANTHER" id="PTHR22799">
    <property type="entry name" value="TETRANECTIN-RELATED"/>
    <property type="match status" value="1"/>
</dbReference>
<dbReference type="GO" id="GO:0030246">
    <property type="term" value="F:carbohydrate binding"/>
    <property type="evidence" value="ECO:0007669"/>
    <property type="project" value="UniProtKB-KW"/>
</dbReference>
<dbReference type="GO" id="GO:0008083">
    <property type="term" value="F:growth factor activity"/>
    <property type="evidence" value="ECO:0007669"/>
    <property type="project" value="TreeGrafter"/>
</dbReference>
<gene>
    <name evidence="8" type="ORF">CLODIP_2_CD06585</name>
</gene>
<dbReference type="Gene3D" id="3.10.100.10">
    <property type="entry name" value="Mannose-Binding Protein A, subunit A"/>
    <property type="match status" value="1"/>
</dbReference>
<keyword evidence="4" id="KW-0430">Lectin</keyword>
<feature type="domain" description="C-type lectin" evidence="7">
    <location>
        <begin position="164"/>
        <end position="271"/>
    </location>
</feature>
<proteinExistence type="predicted"/>
<dbReference type="OrthoDB" id="6340082at2759"/>
<dbReference type="Proteomes" id="UP000494165">
    <property type="component" value="Unassembled WGS sequence"/>
</dbReference>
<dbReference type="InterPro" id="IPR051663">
    <property type="entry name" value="CLec_Tetranectin-domain"/>
</dbReference>
<evidence type="ECO:0000256" key="6">
    <source>
        <dbReference type="SAM" id="SignalP"/>
    </source>
</evidence>
<evidence type="ECO:0000256" key="1">
    <source>
        <dbReference type="ARBA" id="ARBA00004613"/>
    </source>
</evidence>
<dbReference type="InterPro" id="IPR001304">
    <property type="entry name" value="C-type_lectin-like"/>
</dbReference>
<dbReference type="Pfam" id="PF00059">
    <property type="entry name" value="Lectin_C"/>
    <property type="match status" value="1"/>
</dbReference>
<dbReference type="InterPro" id="IPR016187">
    <property type="entry name" value="CTDL_fold"/>
</dbReference>
<dbReference type="CDD" id="cd00037">
    <property type="entry name" value="CLECT"/>
    <property type="match status" value="1"/>
</dbReference>
<evidence type="ECO:0000256" key="5">
    <source>
        <dbReference type="SAM" id="Coils"/>
    </source>
</evidence>
<dbReference type="EMBL" id="CADEPI010000022">
    <property type="protein sequence ID" value="CAB3365731.1"/>
    <property type="molecule type" value="Genomic_DNA"/>
</dbReference>
<dbReference type="GO" id="GO:0005615">
    <property type="term" value="C:extracellular space"/>
    <property type="evidence" value="ECO:0007669"/>
    <property type="project" value="TreeGrafter"/>
</dbReference>
<dbReference type="SMART" id="SM00034">
    <property type="entry name" value="CLECT"/>
    <property type="match status" value="1"/>
</dbReference>
<keyword evidence="5" id="KW-0175">Coiled coil</keyword>
<protein>
    <recommendedName>
        <fullName evidence="7">C-type lectin domain-containing protein</fullName>
    </recommendedName>
</protein>
<feature type="coiled-coil region" evidence="5">
    <location>
        <begin position="46"/>
        <end position="73"/>
    </location>
</feature>
<organism evidence="8 9">
    <name type="scientific">Cloeon dipterum</name>
    <dbReference type="NCBI Taxonomy" id="197152"/>
    <lineage>
        <taxon>Eukaryota</taxon>
        <taxon>Metazoa</taxon>
        <taxon>Ecdysozoa</taxon>
        <taxon>Arthropoda</taxon>
        <taxon>Hexapoda</taxon>
        <taxon>Insecta</taxon>
        <taxon>Pterygota</taxon>
        <taxon>Palaeoptera</taxon>
        <taxon>Ephemeroptera</taxon>
        <taxon>Pisciforma</taxon>
        <taxon>Baetidae</taxon>
        <taxon>Cloeon</taxon>
    </lineage>
</organism>
<keyword evidence="9" id="KW-1185">Reference proteome</keyword>
<feature type="chain" id="PRO_5035844344" description="C-type lectin domain-containing protein" evidence="6">
    <location>
        <begin position="24"/>
        <end position="297"/>
    </location>
</feature>
<dbReference type="InterPro" id="IPR016186">
    <property type="entry name" value="C-type_lectin-like/link_sf"/>
</dbReference>
<dbReference type="AlphaFoldDB" id="A0A8S1C4A3"/>
<dbReference type="SUPFAM" id="SSF56436">
    <property type="entry name" value="C-type lectin-like"/>
    <property type="match status" value="1"/>
</dbReference>
<comment type="caution">
    <text evidence="8">The sequence shown here is derived from an EMBL/GenBank/DDBJ whole genome shotgun (WGS) entry which is preliminary data.</text>
</comment>
<keyword evidence="2" id="KW-0964">Secreted</keyword>
<evidence type="ECO:0000256" key="4">
    <source>
        <dbReference type="ARBA" id="ARBA00022734"/>
    </source>
</evidence>
<name>A0A8S1C4A3_9INSE</name>
<sequence>MAPNRALFLVVALMLRWCRYAGAENAALQSKNIQATDSAAISDNSSATCEQKLATLQTELNCAREKVENLQLLISVTQSFKEENSRLTGINQEYQLALCEQKLRACEMEKQLHNENCNLRIEQIFSNFTSRLTKKCVEEEEQDLHQRCSAIRKEPDGIVLEINTLSGCYFISLKKENWFTAVRACRSLGMQLATIETAEENYHLVKALGKVTIIDNFWLSATRLGAEDGAFYWSTTGQRLEFASWNKKEPNNAKGNESCVQFSDLKGNIGDKATELAGCSKKRREGRSCTISEHVTA</sequence>
<reference evidence="8 9" key="1">
    <citation type="submission" date="2020-04" db="EMBL/GenBank/DDBJ databases">
        <authorList>
            <person name="Alioto T."/>
            <person name="Alioto T."/>
            <person name="Gomez Garrido J."/>
        </authorList>
    </citation>
    <scope>NUCLEOTIDE SEQUENCE [LARGE SCALE GENOMIC DNA]</scope>
</reference>
<evidence type="ECO:0000313" key="8">
    <source>
        <dbReference type="EMBL" id="CAB3365731.1"/>
    </source>
</evidence>
<dbReference type="PANTHER" id="PTHR22799:SF1">
    <property type="entry name" value="C-TYPE LECTIN DOMAIN FAMILY 11 MEMBER A"/>
    <property type="match status" value="1"/>
</dbReference>
<feature type="signal peptide" evidence="6">
    <location>
        <begin position="1"/>
        <end position="23"/>
    </location>
</feature>
<evidence type="ECO:0000256" key="3">
    <source>
        <dbReference type="ARBA" id="ARBA00022729"/>
    </source>
</evidence>
<keyword evidence="3 6" id="KW-0732">Signal</keyword>
<evidence type="ECO:0000256" key="2">
    <source>
        <dbReference type="ARBA" id="ARBA00022525"/>
    </source>
</evidence>
<accession>A0A8S1C4A3</accession>